<evidence type="ECO:0000259" key="4">
    <source>
        <dbReference type="PROSITE" id="PS01124"/>
    </source>
</evidence>
<dbReference type="EMBL" id="MLCA01000014">
    <property type="protein sequence ID" value="MEE7493727.1"/>
    <property type="molecule type" value="Genomic_DNA"/>
</dbReference>
<dbReference type="InterPro" id="IPR050204">
    <property type="entry name" value="AraC_XylS_family_regulators"/>
</dbReference>
<keyword evidence="2" id="KW-0238">DNA-binding</keyword>
<reference evidence="5 6" key="1">
    <citation type="journal article" date="2012" name="Genet. Mol. Biol.">
        <title>Analysis of 16S rRNA and mxaF genes revealing insights into Methylobacterium niche-specific plant association.</title>
        <authorList>
            <person name="Dourado M.N."/>
            <person name="Andreote F.D."/>
            <person name="Dini-Andreote F."/>
            <person name="Conti R."/>
            <person name="Araujo J.M."/>
            <person name="Araujo W.L."/>
        </authorList>
    </citation>
    <scope>NUCLEOTIDE SEQUENCE [LARGE SCALE GENOMIC DNA]</scope>
    <source>
        <strain evidence="5 6">TC3-10</strain>
    </source>
</reference>
<keyword evidence="3" id="KW-0804">Transcription</keyword>
<evidence type="ECO:0000313" key="5">
    <source>
        <dbReference type="EMBL" id="MEE7493727.1"/>
    </source>
</evidence>
<dbReference type="PROSITE" id="PS01124">
    <property type="entry name" value="HTH_ARAC_FAMILY_2"/>
    <property type="match status" value="1"/>
</dbReference>
<sequence length="321" mass="34962">MVVPTLIETTAHIDEKRAFEFWRYSALAGFGDVEPIRPREPFSAKRLTVTIGDCILLHTVSSPVSLEIRSRHIDRNAQDMVVIRLGLVGLGYQTQLDRGGRLVAGDLSFLTRSRPLVTGTQTPYEEIRLAVPRATFESLVGSVDALAGHSISEHPTTAEARANFQRLASSLGWMTECEAQAAIEGTLHLIGRAIDASASSRERPLPHATIASLTQAYIIRHLRDPELDPAAISIALGVSRTSLYRALVETGGIAAAIRDARLDLVQRSLAAPGNERMKISTVAYACGFTDVPTFNRSFRRRFGLSPRDYQAAHGDGTCDAS</sequence>
<protein>
    <submittedName>
        <fullName evidence="5">AraC family transcriptional regulator</fullName>
    </submittedName>
</protein>
<evidence type="ECO:0000256" key="1">
    <source>
        <dbReference type="ARBA" id="ARBA00023015"/>
    </source>
</evidence>
<dbReference type="PRINTS" id="PR00032">
    <property type="entry name" value="HTHARAC"/>
</dbReference>
<evidence type="ECO:0000256" key="2">
    <source>
        <dbReference type="ARBA" id="ARBA00023125"/>
    </source>
</evidence>
<keyword evidence="1" id="KW-0805">Transcription regulation</keyword>
<dbReference type="Pfam" id="PF12833">
    <property type="entry name" value="HTH_18"/>
    <property type="match status" value="1"/>
</dbReference>
<dbReference type="SMART" id="SM00342">
    <property type="entry name" value="HTH_ARAC"/>
    <property type="match status" value="1"/>
</dbReference>
<keyword evidence="6" id="KW-1185">Reference proteome</keyword>
<dbReference type="InterPro" id="IPR020449">
    <property type="entry name" value="Tscrpt_reg_AraC-type_HTH"/>
</dbReference>
<feature type="domain" description="HTH araC/xylS-type" evidence="4">
    <location>
        <begin position="212"/>
        <end position="312"/>
    </location>
</feature>
<comment type="caution">
    <text evidence="5">The sequence shown here is derived from an EMBL/GenBank/DDBJ whole genome shotgun (WGS) entry which is preliminary data.</text>
</comment>
<dbReference type="InterPro" id="IPR018060">
    <property type="entry name" value="HTH_AraC"/>
</dbReference>
<accession>A0ABU7TWP7</accession>
<dbReference type="PANTHER" id="PTHR46796:SF6">
    <property type="entry name" value="ARAC SUBFAMILY"/>
    <property type="match status" value="1"/>
</dbReference>
<evidence type="ECO:0000313" key="6">
    <source>
        <dbReference type="Proteomes" id="UP001355206"/>
    </source>
</evidence>
<name>A0ABU7TWP7_9HYPH</name>
<dbReference type="SUPFAM" id="SSF46689">
    <property type="entry name" value="Homeodomain-like"/>
    <property type="match status" value="1"/>
</dbReference>
<proteinExistence type="predicted"/>
<dbReference type="InterPro" id="IPR018062">
    <property type="entry name" value="HTH_AraC-typ_CS"/>
</dbReference>
<dbReference type="PANTHER" id="PTHR46796">
    <property type="entry name" value="HTH-TYPE TRANSCRIPTIONAL ACTIVATOR RHAS-RELATED"/>
    <property type="match status" value="1"/>
</dbReference>
<gene>
    <name evidence="5" type="ORF">MOTC310_26185</name>
</gene>
<organism evidence="5 6">
    <name type="scientific">Methylobacterium oryzae</name>
    <dbReference type="NCBI Taxonomy" id="334852"/>
    <lineage>
        <taxon>Bacteria</taxon>
        <taxon>Pseudomonadati</taxon>
        <taxon>Pseudomonadota</taxon>
        <taxon>Alphaproteobacteria</taxon>
        <taxon>Hyphomicrobiales</taxon>
        <taxon>Methylobacteriaceae</taxon>
        <taxon>Methylobacterium</taxon>
    </lineage>
</organism>
<evidence type="ECO:0000256" key="3">
    <source>
        <dbReference type="ARBA" id="ARBA00023163"/>
    </source>
</evidence>
<dbReference type="PROSITE" id="PS00041">
    <property type="entry name" value="HTH_ARAC_FAMILY_1"/>
    <property type="match status" value="1"/>
</dbReference>
<dbReference type="InterPro" id="IPR009057">
    <property type="entry name" value="Homeodomain-like_sf"/>
</dbReference>
<dbReference type="Proteomes" id="UP001355206">
    <property type="component" value="Unassembled WGS sequence"/>
</dbReference>
<dbReference type="Gene3D" id="1.10.10.60">
    <property type="entry name" value="Homeodomain-like"/>
    <property type="match status" value="1"/>
</dbReference>